<evidence type="ECO:0000313" key="3">
    <source>
        <dbReference type="Proteomes" id="UP000792457"/>
    </source>
</evidence>
<feature type="region of interest" description="Disordered" evidence="1">
    <location>
        <begin position="230"/>
        <end position="251"/>
    </location>
</feature>
<accession>A0A8K0KKL7</accession>
<evidence type="ECO:0000313" key="2">
    <source>
        <dbReference type="EMBL" id="KAG8236994.1"/>
    </source>
</evidence>
<reference evidence="2" key="1">
    <citation type="submission" date="2013-04" db="EMBL/GenBank/DDBJ databases">
        <authorList>
            <person name="Qu J."/>
            <person name="Murali S.C."/>
            <person name="Bandaranaike D."/>
            <person name="Bellair M."/>
            <person name="Blankenburg K."/>
            <person name="Chao H."/>
            <person name="Dinh H."/>
            <person name="Doddapaneni H."/>
            <person name="Downs B."/>
            <person name="Dugan-Rocha S."/>
            <person name="Elkadiri S."/>
            <person name="Gnanaolivu R.D."/>
            <person name="Hernandez B."/>
            <person name="Javaid M."/>
            <person name="Jayaseelan J.C."/>
            <person name="Lee S."/>
            <person name="Li M."/>
            <person name="Ming W."/>
            <person name="Munidasa M."/>
            <person name="Muniz J."/>
            <person name="Nguyen L."/>
            <person name="Ongeri F."/>
            <person name="Osuji N."/>
            <person name="Pu L.-L."/>
            <person name="Puazo M."/>
            <person name="Qu C."/>
            <person name="Quiroz J."/>
            <person name="Raj R."/>
            <person name="Weissenberger G."/>
            <person name="Xin Y."/>
            <person name="Zou X."/>
            <person name="Han Y."/>
            <person name="Richards S."/>
            <person name="Worley K."/>
            <person name="Muzny D."/>
            <person name="Gibbs R."/>
        </authorList>
    </citation>
    <scope>NUCLEOTIDE SEQUENCE</scope>
    <source>
        <strain evidence="2">Sampled in the wild</strain>
    </source>
</reference>
<dbReference type="OrthoDB" id="8192147at2759"/>
<dbReference type="EMBL" id="KZ309105">
    <property type="protein sequence ID" value="KAG8236994.1"/>
    <property type="molecule type" value="Genomic_DNA"/>
</dbReference>
<feature type="compositionally biased region" description="Low complexity" evidence="1">
    <location>
        <begin position="174"/>
        <end position="187"/>
    </location>
</feature>
<comment type="caution">
    <text evidence="2">The sequence shown here is derived from an EMBL/GenBank/DDBJ whole genome shotgun (WGS) entry which is preliminary data.</text>
</comment>
<sequence length="306" mass="33543">MGSTEPDRSLSSGVSIPQWMKQKVGDRYDFDDSAFSPPAHDDNFFYIRYPKQVKKVKEKSKYSSINEFLEAKERISKEEEAGLSDQHTSACRRYMPEGGLKLGFDADQDPTMSALRRKGPQILEGVAEEQSCGQSVVQVAQQMTGHITGAVMQSGIRAYVEVPSRLRERRGSKSLPTSPISSPQTSPKIGRRAAGPVAHNRYFTPAMTLTPASGGRTSILSRLLGGEVAGRSRLTSEDEEESAEDPTPVGTRTAELRRNKSTSALLSKGVEGFAQAEGESLVQKVAVLKPKPSELREMNFWSPTSM</sequence>
<name>A0A8K0KKL7_LADFU</name>
<organism evidence="2 3">
    <name type="scientific">Ladona fulva</name>
    <name type="common">Scarce chaser dragonfly</name>
    <name type="synonym">Libellula fulva</name>
    <dbReference type="NCBI Taxonomy" id="123851"/>
    <lineage>
        <taxon>Eukaryota</taxon>
        <taxon>Metazoa</taxon>
        <taxon>Ecdysozoa</taxon>
        <taxon>Arthropoda</taxon>
        <taxon>Hexapoda</taxon>
        <taxon>Insecta</taxon>
        <taxon>Pterygota</taxon>
        <taxon>Palaeoptera</taxon>
        <taxon>Odonata</taxon>
        <taxon>Epiprocta</taxon>
        <taxon>Anisoptera</taxon>
        <taxon>Libelluloidea</taxon>
        <taxon>Libellulidae</taxon>
        <taxon>Ladona</taxon>
    </lineage>
</organism>
<feature type="region of interest" description="Disordered" evidence="1">
    <location>
        <begin position="167"/>
        <end position="194"/>
    </location>
</feature>
<keyword evidence="3" id="KW-1185">Reference proteome</keyword>
<protein>
    <submittedName>
        <fullName evidence="2">Uncharacterized protein</fullName>
    </submittedName>
</protein>
<dbReference type="AlphaFoldDB" id="A0A8K0KKL7"/>
<proteinExistence type="predicted"/>
<evidence type="ECO:0000256" key="1">
    <source>
        <dbReference type="SAM" id="MobiDB-lite"/>
    </source>
</evidence>
<dbReference type="Proteomes" id="UP000792457">
    <property type="component" value="Unassembled WGS sequence"/>
</dbReference>
<reference evidence="2" key="2">
    <citation type="submission" date="2017-10" db="EMBL/GenBank/DDBJ databases">
        <title>Ladona fulva Genome sequencing and assembly.</title>
        <authorList>
            <person name="Murali S."/>
            <person name="Richards S."/>
            <person name="Bandaranaike D."/>
            <person name="Bellair M."/>
            <person name="Blankenburg K."/>
            <person name="Chao H."/>
            <person name="Dinh H."/>
            <person name="Doddapaneni H."/>
            <person name="Dugan-Rocha S."/>
            <person name="Elkadiri S."/>
            <person name="Gnanaolivu R."/>
            <person name="Hernandez B."/>
            <person name="Skinner E."/>
            <person name="Javaid M."/>
            <person name="Lee S."/>
            <person name="Li M."/>
            <person name="Ming W."/>
            <person name="Munidasa M."/>
            <person name="Muniz J."/>
            <person name="Nguyen L."/>
            <person name="Hughes D."/>
            <person name="Osuji N."/>
            <person name="Pu L.-L."/>
            <person name="Puazo M."/>
            <person name="Qu C."/>
            <person name="Quiroz J."/>
            <person name="Raj R."/>
            <person name="Weissenberger G."/>
            <person name="Xin Y."/>
            <person name="Zou X."/>
            <person name="Han Y."/>
            <person name="Worley K."/>
            <person name="Muzny D."/>
            <person name="Gibbs R."/>
        </authorList>
    </citation>
    <scope>NUCLEOTIDE SEQUENCE</scope>
    <source>
        <strain evidence="2">Sampled in the wild</strain>
    </source>
</reference>
<gene>
    <name evidence="2" type="ORF">J437_LFUL017115</name>
</gene>